<dbReference type="EMBL" id="CP003273">
    <property type="protein sequence ID" value="AGL03019.1"/>
    <property type="molecule type" value="Genomic_DNA"/>
</dbReference>
<dbReference type="Proteomes" id="UP000013520">
    <property type="component" value="Chromosome"/>
</dbReference>
<dbReference type="Gene3D" id="1.20.1050.140">
    <property type="match status" value="1"/>
</dbReference>
<sequence length="293" mass="31864">MRYSFYTGCSMEATAQANLKSIEAVAHALDLQLEEIPDWNCCGASVASGVVGDFTQQVMTGRNLAIAEPKGLDVVVGCSSCYLTLAVTNKRFQEDEHFKARANEALAAGGYHYDGTLRVRQFLEVVINDVGFEKVAQRVKRPLKGLKVAGYVGCQTVRAIPYEFDDPEYPVLLDRLMESLGAVATDFPMKARCCGSSNALAGTEIVVDSIHKIFDSADRGGAQVIATPCPMCQMNLDAYQRRVNKVHGTNFNMPILFFTQLMAIAFDLPPETWALKYNIVSPSAALASIGVSA</sequence>
<dbReference type="HOGENOM" id="CLU_052147_1_0_9"/>
<feature type="domain" description="Cysteine-rich" evidence="2">
    <location>
        <begin position="4"/>
        <end position="85"/>
    </location>
</feature>
<evidence type="ECO:0000256" key="1">
    <source>
        <dbReference type="ARBA" id="ARBA00023002"/>
    </source>
</evidence>
<dbReference type="Pfam" id="PF02754">
    <property type="entry name" value="CCG"/>
    <property type="match status" value="2"/>
</dbReference>
<dbReference type="PANTHER" id="PTHR42947">
    <property type="entry name" value="COB--COM HETERODISULFIDE REDUCTASE SUBUNIT B 1"/>
    <property type="match status" value="1"/>
</dbReference>
<dbReference type="GO" id="GO:0016491">
    <property type="term" value="F:oxidoreductase activity"/>
    <property type="evidence" value="ECO:0007669"/>
    <property type="project" value="UniProtKB-KW"/>
</dbReference>
<reference evidence="3 4" key="1">
    <citation type="submission" date="2012-01" db="EMBL/GenBank/DDBJ databases">
        <title>Complete sequence of Desulfotomaculum gibsoniae DSM 7213.</title>
        <authorList>
            <consortium name="US DOE Joint Genome Institute"/>
            <person name="Lucas S."/>
            <person name="Han J."/>
            <person name="Lapidus A."/>
            <person name="Cheng J.-F."/>
            <person name="Goodwin L."/>
            <person name="Pitluck S."/>
            <person name="Peters L."/>
            <person name="Ovchinnikova G."/>
            <person name="Teshima H."/>
            <person name="Detter J.C."/>
            <person name="Han C."/>
            <person name="Tapia R."/>
            <person name="Land M."/>
            <person name="Hauser L."/>
            <person name="Kyrpides N."/>
            <person name="Ivanova N."/>
            <person name="Pagani I."/>
            <person name="Parshina S."/>
            <person name="Plugge C."/>
            <person name="Muyzer G."/>
            <person name="Kuever J."/>
            <person name="Ivanova A."/>
            <person name="Nazina T."/>
            <person name="Klenk H.-P."/>
            <person name="Brambilla E."/>
            <person name="Spring S."/>
            <person name="Stams A.F."/>
            <person name="Woyke T."/>
        </authorList>
    </citation>
    <scope>NUCLEOTIDE SEQUENCE [LARGE SCALE GENOMIC DNA]</scope>
    <source>
        <strain evidence="3 4">DSM 7213</strain>
    </source>
</reference>
<dbReference type="InterPro" id="IPR051278">
    <property type="entry name" value="HdrB/HdrD_reductase"/>
</dbReference>
<dbReference type="AlphaFoldDB" id="R4KK64"/>
<accession>R4KK64</accession>
<gene>
    <name evidence="3" type="ORF">Desgi_3697</name>
</gene>
<dbReference type="PANTHER" id="PTHR42947:SF1">
    <property type="entry name" value="COB--COM HETERODISULFIDE REDUCTASE SUBUNIT B 1"/>
    <property type="match status" value="1"/>
</dbReference>
<evidence type="ECO:0000313" key="4">
    <source>
        <dbReference type="Proteomes" id="UP000013520"/>
    </source>
</evidence>
<evidence type="ECO:0000259" key="2">
    <source>
        <dbReference type="Pfam" id="PF02754"/>
    </source>
</evidence>
<evidence type="ECO:0000313" key="3">
    <source>
        <dbReference type="EMBL" id="AGL03019.1"/>
    </source>
</evidence>
<organism evidence="3 4">
    <name type="scientific">Desulfoscipio gibsoniae DSM 7213</name>
    <dbReference type="NCBI Taxonomy" id="767817"/>
    <lineage>
        <taxon>Bacteria</taxon>
        <taxon>Bacillati</taxon>
        <taxon>Bacillota</taxon>
        <taxon>Clostridia</taxon>
        <taxon>Eubacteriales</taxon>
        <taxon>Desulfallaceae</taxon>
        <taxon>Desulfoscipio</taxon>
    </lineage>
</organism>
<name>R4KK64_9FIRM</name>
<dbReference type="STRING" id="767817.Desgi_3697"/>
<dbReference type="InterPro" id="IPR004017">
    <property type="entry name" value="Cys_rich_dom"/>
</dbReference>
<protein>
    <submittedName>
        <fullName evidence="3">Heterodisulfide reductase, subunit B</fullName>
    </submittedName>
</protein>
<keyword evidence="4" id="KW-1185">Reference proteome</keyword>
<proteinExistence type="predicted"/>
<dbReference type="eggNOG" id="COG2048">
    <property type="taxonomic scope" value="Bacteria"/>
</dbReference>
<feature type="domain" description="Cysteine-rich" evidence="2">
    <location>
        <begin position="148"/>
        <end position="237"/>
    </location>
</feature>
<dbReference type="OrthoDB" id="9777685at2"/>
<dbReference type="RefSeq" id="WP_006520409.1">
    <property type="nucleotide sequence ID" value="NC_021184.1"/>
</dbReference>
<dbReference type="KEGG" id="dgi:Desgi_3697"/>
<keyword evidence="1" id="KW-0560">Oxidoreductase</keyword>